<dbReference type="EMBL" id="MIEK01000012">
    <property type="protein sequence ID" value="OEH83135.1"/>
    <property type="molecule type" value="Genomic_DNA"/>
</dbReference>
<evidence type="ECO:0000313" key="1">
    <source>
        <dbReference type="EMBL" id="OEH83135.1"/>
    </source>
</evidence>
<organism evidence="1 2">
    <name type="scientific">Enterococcus rivorum</name>
    <dbReference type="NCBI Taxonomy" id="762845"/>
    <lineage>
        <taxon>Bacteria</taxon>
        <taxon>Bacillati</taxon>
        <taxon>Bacillota</taxon>
        <taxon>Bacilli</taxon>
        <taxon>Lactobacillales</taxon>
        <taxon>Enterococcaceae</taxon>
        <taxon>Enterococcus</taxon>
    </lineage>
</organism>
<proteinExistence type="predicted"/>
<gene>
    <name evidence="1" type="ORF">BCR26_02380</name>
</gene>
<dbReference type="AlphaFoldDB" id="A0A1E5KZ49"/>
<dbReference type="Proteomes" id="UP000095256">
    <property type="component" value="Unassembled WGS sequence"/>
</dbReference>
<dbReference type="RefSeq" id="WP_069698090.1">
    <property type="nucleotide sequence ID" value="NZ_JAGGMA010000002.1"/>
</dbReference>
<reference evidence="1 2" key="1">
    <citation type="submission" date="2016-09" db="EMBL/GenBank/DDBJ databases">
        <authorList>
            <person name="Capua I."/>
            <person name="De Benedictis P."/>
            <person name="Joannis T."/>
            <person name="Lombin L.H."/>
            <person name="Cattoli G."/>
        </authorList>
    </citation>
    <scope>NUCLEOTIDE SEQUENCE [LARGE SCALE GENOMIC DNA]</scope>
    <source>
        <strain evidence="1 2">LMG 25899</strain>
    </source>
</reference>
<evidence type="ECO:0000313" key="2">
    <source>
        <dbReference type="Proteomes" id="UP000095256"/>
    </source>
</evidence>
<comment type="caution">
    <text evidence="1">The sequence shown here is derived from an EMBL/GenBank/DDBJ whole genome shotgun (WGS) entry which is preliminary data.</text>
</comment>
<name>A0A1E5KZ49_9ENTE</name>
<keyword evidence="2" id="KW-1185">Reference proteome</keyword>
<dbReference type="STRING" id="762845.BCR26_02380"/>
<sequence length="141" mass="16403">MINYTFKQWKYNEDSLAELIILFPEKKYVGLEELLNTEGVAFSLEDILNKIDLVISGVSQLEEIGTERSLAEIRLDITLIYDLFEELVSEEDINPTVEIPTLKLKEIIQDYQKIEEFDEKTVVKDLPESLWSKLIENNFNG</sequence>
<protein>
    <submittedName>
        <fullName evidence="1">Uncharacterized protein</fullName>
    </submittedName>
</protein>
<accession>A0A1E5KZ49</accession>